<organism evidence="1 2">
    <name type="scientific">Rhabditophanes sp. KR3021</name>
    <dbReference type="NCBI Taxonomy" id="114890"/>
    <lineage>
        <taxon>Eukaryota</taxon>
        <taxon>Metazoa</taxon>
        <taxon>Ecdysozoa</taxon>
        <taxon>Nematoda</taxon>
        <taxon>Chromadorea</taxon>
        <taxon>Rhabditida</taxon>
        <taxon>Tylenchina</taxon>
        <taxon>Panagrolaimomorpha</taxon>
        <taxon>Strongyloidoidea</taxon>
        <taxon>Alloionematidae</taxon>
        <taxon>Rhabditophanes</taxon>
    </lineage>
</organism>
<reference evidence="2" key="1">
    <citation type="submission" date="2016-11" db="UniProtKB">
        <authorList>
            <consortium name="WormBaseParasite"/>
        </authorList>
    </citation>
    <scope>IDENTIFICATION</scope>
    <source>
        <strain evidence="2">KR3021</strain>
    </source>
</reference>
<accession>A0AC35UEW8</accession>
<name>A0AC35UEW8_9BILA</name>
<evidence type="ECO:0000313" key="2">
    <source>
        <dbReference type="WBParaSite" id="RSKR_0001086220.1"/>
    </source>
</evidence>
<dbReference type="Proteomes" id="UP000095286">
    <property type="component" value="Unplaced"/>
</dbReference>
<sequence length="400" mass="45178">MVQLVLDPKFIQKNYPCDFLTQAEWKAYGNPNLFLGIAYILIGLVCILLYIPVIIILMRKDLLENSCYKLILFLTFVDVLALIPCSLITGWLTIDGQVYCSSPTFILYSGTIGMCGWNISCFVCLVLAFNRCLDICLPKVWELLFAGKKTLLWIVASILYGVKMSFFAPGLFYSSRGGAWFYTPYYLITVKEFSKDVEYMNWGEVVHNIIIVVGLSTMYTIFIGTLFCKLKTCKNKFKLSSSQKSLLIQTTFICSASMSCAGLYMVTNWIIVNKTVIIASQIAWILSHGCSSFSLAFCNKTIRTHIYQDLFPNRLKKYFYSKAGLPKGNTIKIAAQNNIYKRSECVCLRGDKSFAANSSLASIKAFLTDFDLSKVFDSILPDLIQHVLFPKLIIKTFGPN</sequence>
<protein>
    <submittedName>
        <fullName evidence="2">G_PROTEIN_RECEP_F1_2 domain-containing protein</fullName>
    </submittedName>
</protein>
<proteinExistence type="predicted"/>
<evidence type="ECO:0000313" key="1">
    <source>
        <dbReference type="Proteomes" id="UP000095286"/>
    </source>
</evidence>
<dbReference type="WBParaSite" id="RSKR_0001086220.1">
    <property type="protein sequence ID" value="RSKR_0001086220.1"/>
    <property type="gene ID" value="RSKR_0001086220"/>
</dbReference>